<dbReference type="Proteomes" id="UP000092124">
    <property type="component" value="Unassembled WGS sequence"/>
</dbReference>
<protein>
    <recommendedName>
        <fullName evidence="1">non-specific serine/threonine protein kinase</fullName>
        <ecNumber evidence="1">2.7.11.1</ecNumber>
    </recommendedName>
</protein>
<keyword evidence="6" id="KW-0067">ATP-binding</keyword>
<evidence type="ECO:0000256" key="1">
    <source>
        <dbReference type="ARBA" id="ARBA00012513"/>
    </source>
</evidence>
<keyword evidence="9" id="KW-1185">Reference proteome</keyword>
<dbReference type="AlphaFoldDB" id="A0A1A6HCZ3"/>
<gene>
    <name evidence="8" type="ORF">A6R68_18041</name>
</gene>
<dbReference type="GO" id="GO:0045719">
    <property type="term" value="P:negative regulation of glycogen biosynthetic process"/>
    <property type="evidence" value="ECO:0007669"/>
    <property type="project" value="TreeGrafter"/>
</dbReference>
<dbReference type="SUPFAM" id="SSF56112">
    <property type="entry name" value="Protein kinase-like (PK-like)"/>
    <property type="match status" value="1"/>
</dbReference>
<dbReference type="GO" id="GO:0005829">
    <property type="term" value="C:cytosol"/>
    <property type="evidence" value="ECO:0007669"/>
    <property type="project" value="TreeGrafter"/>
</dbReference>
<evidence type="ECO:0000256" key="6">
    <source>
        <dbReference type="ARBA" id="ARBA00022840"/>
    </source>
</evidence>
<keyword evidence="5" id="KW-0418">Kinase</keyword>
<dbReference type="EC" id="2.7.11.1" evidence="1"/>
<dbReference type="GO" id="GO:0004674">
    <property type="term" value="F:protein serine/threonine kinase activity"/>
    <property type="evidence" value="ECO:0007669"/>
    <property type="project" value="UniProtKB-KW"/>
</dbReference>
<proteinExistence type="predicted"/>
<evidence type="ECO:0000259" key="7">
    <source>
        <dbReference type="PROSITE" id="PS50011"/>
    </source>
</evidence>
<feature type="domain" description="Protein kinase" evidence="7">
    <location>
        <begin position="1"/>
        <end position="61"/>
    </location>
</feature>
<keyword evidence="3" id="KW-0808">Transferase</keyword>
<dbReference type="PROSITE" id="PS50011">
    <property type="entry name" value="PROTEIN_KINASE_DOM"/>
    <property type="match status" value="1"/>
</dbReference>
<dbReference type="PANTHER" id="PTHR24346">
    <property type="entry name" value="MAP/MICROTUBULE AFFINITY-REGULATING KINASE"/>
    <property type="match status" value="1"/>
</dbReference>
<keyword evidence="2" id="KW-0723">Serine/threonine-protein kinase</keyword>
<evidence type="ECO:0000256" key="3">
    <source>
        <dbReference type="ARBA" id="ARBA00022679"/>
    </source>
</evidence>
<dbReference type="Gene3D" id="1.10.510.10">
    <property type="entry name" value="Transferase(Phosphotransferase) domain 1"/>
    <property type="match status" value="1"/>
</dbReference>
<dbReference type="EMBL" id="LZPO01037072">
    <property type="protein sequence ID" value="OBS75507.1"/>
    <property type="molecule type" value="Genomic_DNA"/>
</dbReference>
<evidence type="ECO:0000256" key="4">
    <source>
        <dbReference type="ARBA" id="ARBA00022741"/>
    </source>
</evidence>
<evidence type="ECO:0000256" key="5">
    <source>
        <dbReference type="ARBA" id="ARBA00022777"/>
    </source>
</evidence>
<dbReference type="GO" id="GO:0005634">
    <property type="term" value="C:nucleus"/>
    <property type="evidence" value="ECO:0007669"/>
    <property type="project" value="TreeGrafter"/>
</dbReference>
<evidence type="ECO:0000256" key="2">
    <source>
        <dbReference type="ARBA" id="ARBA00022527"/>
    </source>
</evidence>
<accession>A0A1A6HCZ3</accession>
<sequence>MDIWSLGVFLYLLHSKKKSQILSRNCCIPHHLSPELKDLLNRIMTVDPTKRPSIIEVMAHP</sequence>
<dbReference type="GO" id="GO:0005524">
    <property type="term" value="F:ATP binding"/>
    <property type="evidence" value="ECO:0007669"/>
    <property type="project" value="UniProtKB-KW"/>
</dbReference>
<dbReference type="GO" id="GO:0035556">
    <property type="term" value="P:intracellular signal transduction"/>
    <property type="evidence" value="ECO:0007669"/>
    <property type="project" value="TreeGrafter"/>
</dbReference>
<comment type="caution">
    <text evidence="8">The sequence shown here is derived from an EMBL/GenBank/DDBJ whole genome shotgun (WGS) entry which is preliminary data.</text>
</comment>
<dbReference type="PANTHER" id="PTHR24346:SF85">
    <property type="entry name" value="RIKEN CDNA 1810024B03 GENE"/>
    <property type="match status" value="1"/>
</dbReference>
<organism evidence="8 9">
    <name type="scientific">Neotoma lepida</name>
    <name type="common">Desert woodrat</name>
    <dbReference type="NCBI Taxonomy" id="56216"/>
    <lineage>
        <taxon>Eukaryota</taxon>
        <taxon>Metazoa</taxon>
        <taxon>Chordata</taxon>
        <taxon>Craniata</taxon>
        <taxon>Vertebrata</taxon>
        <taxon>Euteleostomi</taxon>
        <taxon>Mammalia</taxon>
        <taxon>Eutheria</taxon>
        <taxon>Euarchontoglires</taxon>
        <taxon>Glires</taxon>
        <taxon>Rodentia</taxon>
        <taxon>Myomorpha</taxon>
        <taxon>Muroidea</taxon>
        <taxon>Cricetidae</taxon>
        <taxon>Neotominae</taxon>
        <taxon>Neotoma</taxon>
    </lineage>
</organism>
<dbReference type="InterPro" id="IPR000719">
    <property type="entry name" value="Prot_kinase_dom"/>
</dbReference>
<keyword evidence="4" id="KW-0547">Nucleotide-binding</keyword>
<feature type="non-terminal residue" evidence="8">
    <location>
        <position position="61"/>
    </location>
</feature>
<name>A0A1A6HCZ3_NEOLE</name>
<dbReference type="InterPro" id="IPR011009">
    <property type="entry name" value="Kinase-like_dom_sf"/>
</dbReference>
<evidence type="ECO:0000313" key="9">
    <source>
        <dbReference type="Proteomes" id="UP000092124"/>
    </source>
</evidence>
<dbReference type="OrthoDB" id="408964at2759"/>
<reference evidence="8 9" key="1">
    <citation type="submission" date="2016-06" db="EMBL/GenBank/DDBJ databases">
        <title>The Draft Genome Sequence and Annotation of the Desert Woodrat Neotoma lepida.</title>
        <authorList>
            <person name="Campbell M."/>
            <person name="Oakeson K.F."/>
            <person name="Yandell M."/>
            <person name="Halpert J.R."/>
            <person name="Dearing D."/>
        </authorList>
    </citation>
    <scope>NUCLEOTIDE SEQUENCE [LARGE SCALE GENOMIC DNA]</scope>
    <source>
        <strain evidence="8">417</strain>
        <tissue evidence="8">Liver</tissue>
    </source>
</reference>
<evidence type="ECO:0000313" key="8">
    <source>
        <dbReference type="EMBL" id="OBS75507.1"/>
    </source>
</evidence>